<name>A0ABP9QHQ6_9PSEU</name>
<gene>
    <name evidence="1" type="ORF">GCM10023321_46500</name>
</gene>
<proteinExistence type="predicted"/>
<accession>A0ABP9QHQ6</accession>
<dbReference type="RefSeq" id="WP_185060140.1">
    <property type="nucleotide sequence ID" value="NZ_BAABJP010000024.1"/>
</dbReference>
<keyword evidence="2" id="KW-1185">Reference proteome</keyword>
<evidence type="ECO:0000313" key="2">
    <source>
        <dbReference type="Proteomes" id="UP001428817"/>
    </source>
</evidence>
<sequence length="259" mass="28574">MSGRPRPLGAPADEVDAVFRTLAPDRLLHAGIPVWWLRINADRPANTCLDSALILKAAFEAFDVRAEPAFVRLRVDDTARATSSVFGALHPSLDGGRLNGHAGLWLPGPARFIDQTVQQFEVVRRHGWMPALIDAPPGGEPWPRVVLTTRRGPLRLEYTPASGPDSARIIDHPATRAAYARHHRRAGINLASAVLDLLRREPYLDQVMASPHPRLRRLVRAVGDARVGIDRRRNMRFELAGTNGVYLDEIARATRTGPG</sequence>
<dbReference type="Proteomes" id="UP001428817">
    <property type="component" value="Unassembled WGS sequence"/>
</dbReference>
<evidence type="ECO:0000313" key="1">
    <source>
        <dbReference type="EMBL" id="GAA5161769.1"/>
    </source>
</evidence>
<reference evidence="2" key="1">
    <citation type="journal article" date="2019" name="Int. J. Syst. Evol. Microbiol.">
        <title>The Global Catalogue of Microorganisms (GCM) 10K type strain sequencing project: providing services to taxonomists for standard genome sequencing and annotation.</title>
        <authorList>
            <consortium name="The Broad Institute Genomics Platform"/>
            <consortium name="The Broad Institute Genome Sequencing Center for Infectious Disease"/>
            <person name="Wu L."/>
            <person name="Ma J."/>
        </authorList>
    </citation>
    <scope>NUCLEOTIDE SEQUENCE [LARGE SCALE GENOMIC DNA]</scope>
    <source>
        <strain evidence="2">JCM 18303</strain>
    </source>
</reference>
<dbReference type="EMBL" id="BAABJP010000024">
    <property type="protein sequence ID" value="GAA5161769.1"/>
    <property type="molecule type" value="Genomic_DNA"/>
</dbReference>
<protein>
    <submittedName>
        <fullName evidence="1">Uncharacterized protein</fullName>
    </submittedName>
</protein>
<comment type="caution">
    <text evidence="1">The sequence shown here is derived from an EMBL/GenBank/DDBJ whole genome shotgun (WGS) entry which is preliminary data.</text>
</comment>
<organism evidence="1 2">
    <name type="scientific">Pseudonocardia eucalypti</name>
    <dbReference type="NCBI Taxonomy" id="648755"/>
    <lineage>
        <taxon>Bacteria</taxon>
        <taxon>Bacillati</taxon>
        <taxon>Actinomycetota</taxon>
        <taxon>Actinomycetes</taxon>
        <taxon>Pseudonocardiales</taxon>
        <taxon>Pseudonocardiaceae</taxon>
        <taxon>Pseudonocardia</taxon>
    </lineage>
</organism>